<dbReference type="PANTHER" id="PTHR13389">
    <property type="entry name" value="PUMILIO HOMOLOG 3"/>
    <property type="match status" value="1"/>
</dbReference>
<evidence type="ECO:0000256" key="1">
    <source>
        <dbReference type="ARBA" id="ARBA00022884"/>
    </source>
</evidence>
<dbReference type="eggNOG" id="KOG2050">
    <property type="taxonomic scope" value="Eukaryota"/>
</dbReference>
<dbReference type="InterPro" id="IPR011989">
    <property type="entry name" value="ARM-like"/>
</dbReference>
<dbReference type="GeneID" id="17277178"/>
<dbReference type="PaxDb" id="2903-EOD31912"/>
<dbReference type="EnsemblProtists" id="EOD31912">
    <property type="protein sequence ID" value="EOD31912"/>
    <property type="gene ID" value="EMIHUDRAFT_456145"/>
</dbReference>
<dbReference type="InterPro" id="IPR012959">
    <property type="entry name" value="CPL_dom"/>
</dbReference>
<evidence type="ECO:0000313" key="4">
    <source>
        <dbReference type="EnsemblProtists" id="EOD31912"/>
    </source>
</evidence>
<dbReference type="PANTHER" id="PTHR13389:SF0">
    <property type="entry name" value="PUMILIO HOMOLOG 3"/>
    <property type="match status" value="1"/>
</dbReference>
<dbReference type="SUPFAM" id="SSF48371">
    <property type="entry name" value="ARM repeat"/>
    <property type="match status" value="2"/>
</dbReference>
<feature type="domain" description="CPL" evidence="3">
    <location>
        <begin position="313"/>
        <end position="375"/>
    </location>
</feature>
<evidence type="ECO:0000313" key="5">
    <source>
        <dbReference type="Proteomes" id="UP000013827"/>
    </source>
</evidence>
<reference evidence="4" key="2">
    <citation type="submission" date="2024-10" db="UniProtKB">
        <authorList>
            <consortium name="EnsemblProtists"/>
        </authorList>
    </citation>
    <scope>IDENTIFICATION</scope>
</reference>
<dbReference type="Gene3D" id="1.25.10.10">
    <property type="entry name" value="Leucine-rich Repeat Variant"/>
    <property type="match status" value="1"/>
</dbReference>
<proteinExistence type="predicted"/>
<feature type="region of interest" description="Disordered" evidence="2">
    <location>
        <begin position="1"/>
        <end position="57"/>
    </location>
</feature>
<dbReference type="GO" id="GO:0003729">
    <property type="term" value="F:mRNA binding"/>
    <property type="evidence" value="ECO:0007669"/>
    <property type="project" value="TreeGrafter"/>
</dbReference>
<dbReference type="GO" id="GO:0005730">
    <property type="term" value="C:nucleolus"/>
    <property type="evidence" value="ECO:0007669"/>
    <property type="project" value="TreeGrafter"/>
</dbReference>
<dbReference type="InterPro" id="IPR016024">
    <property type="entry name" value="ARM-type_fold"/>
</dbReference>
<dbReference type="STRING" id="2903.R1DAL0"/>
<dbReference type="Proteomes" id="UP000013827">
    <property type="component" value="Unassembled WGS sequence"/>
</dbReference>
<protein>
    <recommendedName>
        <fullName evidence="3">CPL domain-containing protein</fullName>
    </recommendedName>
</protein>
<name>A0A0D3K827_EMIH1</name>
<dbReference type="RefSeq" id="XP_005784341.1">
    <property type="nucleotide sequence ID" value="XM_005784284.1"/>
</dbReference>
<sequence length="384" mass="41243">MRSKPAKPAGTAPSTFNRKARRDWTAKKRALSQNDNPENEPEALACPRRRHQTAPRGSVWTAVRVSLEAWEKLRQEKTPVEERHALIDGVLAALEGSRSLLPAACYRLGTDAQRDALMEGVQGAVALSHYGHFFLLAVLRHGSPRHKRAVVSQLAGRVPELVAHAEGSAVLQLAYASAATPSQRTSLYRELWGKDFALLGNRRRAQLALLSQSLTTDPESPGTGAEHDSLGALFAADPSVKPRRAVLAGTLHGAAVHIMHEKEGARIACACLRFGAPKERKAVLKALKGYVLPAATHANGSLVALLAPGIAAHKFGVAPLLAVLSPRAPRYFSPDALRTLGDAAAGTSKKDPAQRREELLSALLPPLLRLAEASGERHLFHNPA</sequence>
<evidence type="ECO:0000256" key="2">
    <source>
        <dbReference type="SAM" id="MobiDB-lite"/>
    </source>
</evidence>
<accession>A0A0D3K827</accession>
<dbReference type="InterPro" id="IPR040059">
    <property type="entry name" value="PUM3"/>
</dbReference>
<dbReference type="AlphaFoldDB" id="A0A0D3K827"/>
<evidence type="ECO:0000259" key="3">
    <source>
        <dbReference type="Pfam" id="PF08144"/>
    </source>
</evidence>
<dbReference type="KEGG" id="ehx:EMIHUDRAFT_456145"/>
<keyword evidence="5" id="KW-1185">Reference proteome</keyword>
<reference evidence="5" key="1">
    <citation type="journal article" date="2013" name="Nature">
        <title>Pan genome of the phytoplankton Emiliania underpins its global distribution.</title>
        <authorList>
            <person name="Read B.A."/>
            <person name="Kegel J."/>
            <person name="Klute M.J."/>
            <person name="Kuo A."/>
            <person name="Lefebvre S.C."/>
            <person name="Maumus F."/>
            <person name="Mayer C."/>
            <person name="Miller J."/>
            <person name="Monier A."/>
            <person name="Salamov A."/>
            <person name="Young J."/>
            <person name="Aguilar M."/>
            <person name="Claverie J.M."/>
            <person name="Frickenhaus S."/>
            <person name="Gonzalez K."/>
            <person name="Herman E.K."/>
            <person name="Lin Y.C."/>
            <person name="Napier J."/>
            <person name="Ogata H."/>
            <person name="Sarno A.F."/>
            <person name="Shmutz J."/>
            <person name="Schroeder D."/>
            <person name="de Vargas C."/>
            <person name="Verret F."/>
            <person name="von Dassow P."/>
            <person name="Valentin K."/>
            <person name="Van de Peer Y."/>
            <person name="Wheeler G."/>
            <person name="Dacks J.B."/>
            <person name="Delwiche C.F."/>
            <person name="Dyhrman S.T."/>
            <person name="Glockner G."/>
            <person name="John U."/>
            <person name="Richards T."/>
            <person name="Worden A.Z."/>
            <person name="Zhang X."/>
            <person name="Grigoriev I.V."/>
            <person name="Allen A.E."/>
            <person name="Bidle K."/>
            <person name="Borodovsky M."/>
            <person name="Bowler C."/>
            <person name="Brownlee C."/>
            <person name="Cock J.M."/>
            <person name="Elias M."/>
            <person name="Gladyshev V.N."/>
            <person name="Groth M."/>
            <person name="Guda C."/>
            <person name="Hadaegh A."/>
            <person name="Iglesias-Rodriguez M.D."/>
            <person name="Jenkins J."/>
            <person name="Jones B.M."/>
            <person name="Lawson T."/>
            <person name="Leese F."/>
            <person name="Lindquist E."/>
            <person name="Lobanov A."/>
            <person name="Lomsadze A."/>
            <person name="Malik S.B."/>
            <person name="Marsh M.E."/>
            <person name="Mackinder L."/>
            <person name="Mock T."/>
            <person name="Mueller-Roeber B."/>
            <person name="Pagarete A."/>
            <person name="Parker M."/>
            <person name="Probert I."/>
            <person name="Quesneville H."/>
            <person name="Raines C."/>
            <person name="Rensing S.A."/>
            <person name="Riano-Pachon D.M."/>
            <person name="Richier S."/>
            <person name="Rokitta S."/>
            <person name="Shiraiwa Y."/>
            <person name="Soanes D.M."/>
            <person name="van der Giezen M."/>
            <person name="Wahlund T.M."/>
            <person name="Williams B."/>
            <person name="Wilson W."/>
            <person name="Wolfe G."/>
            <person name="Wurch L.L."/>
        </authorList>
    </citation>
    <scope>NUCLEOTIDE SEQUENCE</scope>
</reference>
<organism evidence="4 5">
    <name type="scientific">Emiliania huxleyi (strain CCMP1516)</name>
    <dbReference type="NCBI Taxonomy" id="280463"/>
    <lineage>
        <taxon>Eukaryota</taxon>
        <taxon>Haptista</taxon>
        <taxon>Haptophyta</taxon>
        <taxon>Prymnesiophyceae</taxon>
        <taxon>Isochrysidales</taxon>
        <taxon>Noelaerhabdaceae</taxon>
        <taxon>Emiliania</taxon>
    </lineage>
</organism>
<dbReference type="Pfam" id="PF08144">
    <property type="entry name" value="CPL"/>
    <property type="match status" value="1"/>
</dbReference>
<dbReference type="HOGENOM" id="CLU_720482_0_0_1"/>
<dbReference type="GO" id="GO:0006417">
    <property type="term" value="P:regulation of translation"/>
    <property type="evidence" value="ECO:0007669"/>
    <property type="project" value="TreeGrafter"/>
</dbReference>
<keyword evidence="1" id="KW-0694">RNA-binding</keyword>